<name>A0A515EQU4_9BURK</name>
<evidence type="ECO:0000256" key="4">
    <source>
        <dbReference type="ARBA" id="ARBA00022777"/>
    </source>
</evidence>
<dbReference type="Gene3D" id="3.30.565.10">
    <property type="entry name" value="Histidine kinase-like ATPase, C-terminal domain"/>
    <property type="match status" value="1"/>
</dbReference>
<evidence type="ECO:0000256" key="2">
    <source>
        <dbReference type="ARBA" id="ARBA00012438"/>
    </source>
</evidence>
<feature type="transmembrane region" description="Helical" evidence="6">
    <location>
        <begin position="363"/>
        <end position="383"/>
    </location>
</feature>
<evidence type="ECO:0000256" key="3">
    <source>
        <dbReference type="ARBA" id="ARBA00022679"/>
    </source>
</evidence>
<keyword evidence="9" id="KW-1185">Reference proteome</keyword>
<keyword evidence="5" id="KW-0902">Two-component regulatory system</keyword>
<evidence type="ECO:0000256" key="5">
    <source>
        <dbReference type="ARBA" id="ARBA00023012"/>
    </source>
</evidence>
<proteinExistence type="predicted"/>
<dbReference type="Pfam" id="PF02518">
    <property type="entry name" value="HATPase_c"/>
    <property type="match status" value="1"/>
</dbReference>
<dbReference type="SUPFAM" id="SSF49785">
    <property type="entry name" value="Galactose-binding domain-like"/>
    <property type="match status" value="1"/>
</dbReference>
<sequence length="656" mass="74254">MSIRAPRPFMKPASAAGFAPRNRLSPHRLLWWLLVWALVGWSCALPVRAQSPAVDLPVPTVSLTQTIARLELSPGLQSPALMAQGHWQQVDLPHAWYHQDWCSAPQSTYRFTFNWTDTGDPHGLAMLIHRAGNRVGVWVNQQHVAQFGSFDNPDADYTNFPLLVRMPWHLLQAEQNTVYIQVVGDCRRFSGLSQIEIGPFSGVSAQHTRDTDLLVYPIIVVITLCAIMFVAGLVYVRLSPSSAQARGLAWLNGIWALGSALWTLRDLPMPYWLWYCLVDMCYAMWILLSARMTMQLTSTLTPWIVRLQTATISAYFLATISAALGYAIVLKPITMVWALAVYSFLVVRIIYYSIKAPSETRAIICLTIVPMTSIGAIDSWNLWMSQEPMGYQTYYFSPVVSFLMLMSLGLLIMRQFQQAMRSDKQYQHSLELEVERQRTELALHYQHEQEQAQHAAVQAERQRIVRDMHDGLGSQLVGMLAALRSDKVEPIHLENEIAQAMEHLRATMDNLSNTEQDLSTVLAQFRFHHEPRLLRAGLHLRWRVQTLPPTPWSPAATWEMQQMLREVFANILKHAEAKHITVAAGCHDGVCSIQISDDGKGFDLSQNSIGRGLKHLKERAQHLGVQLDIQSQVGQGTRVQWLWAEGFVPKHSKPSV</sequence>
<comment type="catalytic activity">
    <reaction evidence="1">
        <text>ATP + protein L-histidine = ADP + protein N-phospho-L-histidine.</text>
        <dbReference type="EC" id="2.7.13.3"/>
    </reaction>
</comment>
<dbReference type="EC" id="2.7.13.3" evidence="2"/>
<reference evidence="9" key="1">
    <citation type="submission" date="2019-02" db="EMBL/GenBank/DDBJ databases">
        <title>Complete genome sequence of Rhodoferax sp. Gr-4.</title>
        <authorList>
            <person name="Jin L."/>
        </authorList>
    </citation>
    <scope>NUCLEOTIDE SEQUENCE [LARGE SCALE GENOMIC DNA]</scope>
    <source>
        <strain evidence="9">Gr-4</strain>
    </source>
</reference>
<accession>A0A515EQU4</accession>
<evidence type="ECO:0000256" key="6">
    <source>
        <dbReference type="SAM" id="Phobius"/>
    </source>
</evidence>
<dbReference type="PANTHER" id="PTHR24421">
    <property type="entry name" value="NITRATE/NITRITE SENSOR PROTEIN NARX-RELATED"/>
    <property type="match status" value="1"/>
</dbReference>
<evidence type="ECO:0000259" key="7">
    <source>
        <dbReference type="Pfam" id="PF02518"/>
    </source>
</evidence>
<dbReference type="InterPro" id="IPR008979">
    <property type="entry name" value="Galactose-bd-like_sf"/>
</dbReference>
<dbReference type="EMBL" id="CP036282">
    <property type="protein sequence ID" value="QDL55037.1"/>
    <property type="molecule type" value="Genomic_DNA"/>
</dbReference>
<feature type="domain" description="Histidine kinase/HSP90-like ATPase" evidence="7">
    <location>
        <begin position="560"/>
        <end position="641"/>
    </location>
</feature>
<feature type="transmembrane region" description="Helical" evidence="6">
    <location>
        <begin position="395"/>
        <end position="413"/>
    </location>
</feature>
<gene>
    <name evidence="8" type="ORF">EXZ61_13160</name>
</gene>
<dbReference type="SUPFAM" id="SSF55874">
    <property type="entry name" value="ATPase domain of HSP90 chaperone/DNA topoisomerase II/histidine kinase"/>
    <property type="match status" value="1"/>
</dbReference>
<keyword evidence="6" id="KW-0472">Membrane</keyword>
<dbReference type="AlphaFoldDB" id="A0A515EQU4"/>
<feature type="transmembrane region" description="Helical" evidence="6">
    <location>
        <begin position="271"/>
        <end position="288"/>
    </location>
</feature>
<reference evidence="9" key="2">
    <citation type="journal article" date="2020" name="Int. J. Syst. Evol. Microbiol.">
        <title>Genomic insights into a novel species Rhodoferax aquaticus sp. nov., isolated from freshwater.</title>
        <authorList>
            <person name="Li T."/>
            <person name="Zhuo Y."/>
            <person name="Jin C.Z."/>
            <person name="Wu X."/>
            <person name="Ko S.R."/>
            <person name="Jin F.J."/>
            <person name="Ahn C.Y."/>
            <person name="Oh H.M."/>
            <person name="Lee H.G."/>
            <person name="Jin L."/>
        </authorList>
    </citation>
    <scope>NUCLEOTIDE SEQUENCE [LARGE SCALE GENOMIC DNA]</scope>
    <source>
        <strain evidence="9">Gr-4</strain>
    </source>
</reference>
<feature type="transmembrane region" description="Helical" evidence="6">
    <location>
        <begin position="335"/>
        <end position="351"/>
    </location>
</feature>
<dbReference type="PANTHER" id="PTHR24421:SF10">
    <property type="entry name" value="NITRATE_NITRITE SENSOR PROTEIN NARQ"/>
    <property type="match status" value="1"/>
</dbReference>
<dbReference type="CDD" id="cd16917">
    <property type="entry name" value="HATPase_UhpB-NarQ-NarX-like"/>
    <property type="match status" value="1"/>
</dbReference>
<dbReference type="GO" id="GO:0000160">
    <property type="term" value="P:phosphorelay signal transduction system"/>
    <property type="evidence" value="ECO:0007669"/>
    <property type="project" value="UniProtKB-KW"/>
</dbReference>
<dbReference type="KEGG" id="rhg:EXZ61_13160"/>
<protein>
    <recommendedName>
        <fullName evidence="2">histidine kinase</fullName>
        <ecNumber evidence="2">2.7.13.3</ecNumber>
    </recommendedName>
</protein>
<dbReference type="Proteomes" id="UP000317365">
    <property type="component" value="Chromosome"/>
</dbReference>
<keyword evidence="6" id="KW-1133">Transmembrane helix</keyword>
<feature type="transmembrane region" description="Helical" evidence="6">
    <location>
        <begin position="214"/>
        <end position="236"/>
    </location>
</feature>
<evidence type="ECO:0000256" key="1">
    <source>
        <dbReference type="ARBA" id="ARBA00000085"/>
    </source>
</evidence>
<evidence type="ECO:0000313" key="9">
    <source>
        <dbReference type="Proteomes" id="UP000317365"/>
    </source>
</evidence>
<dbReference type="InterPro" id="IPR036890">
    <property type="entry name" value="HATPase_C_sf"/>
</dbReference>
<feature type="transmembrane region" description="Helical" evidence="6">
    <location>
        <begin position="309"/>
        <end position="329"/>
    </location>
</feature>
<feature type="transmembrane region" description="Helical" evidence="6">
    <location>
        <begin position="248"/>
        <end position="265"/>
    </location>
</feature>
<keyword evidence="4" id="KW-0418">Kinase</keyword>
<keyword evidence="3" id="KW-0808">Transferase</keyword>
<dbReference type="GO" id="GO:0004673">
    <property type="term" value="F:protein histidine kinase activity"/>
    <property type="evidence" value="ECO:0007669"/>
    <property type="project" value="UniProtKB-EC"/>
</dbReference>
<organism evidence="8 9">
    <name type="scientific">Rhodoferax aquaticus</name>
    <dbReference type="NCBI Taxonomy" id="2527691"/>
    <lineage>
        <taxon>Bacteria</taxon>
        <taxon>Pseudomonadati</taxon>
        <taxon>Pseudomonadota</taxon>
        <taxon>Betaproteobacteria</taxon>
        <taxon>Burkholderiales</taxon>
        <taxon>Comamonadaceae</taxon>
        <taxon>Rhodoferax</taxon>
    </lineage>
</organism>
<evidence type="ECO:0000313" key="8">
    <source>
        <dbReference type="EMBL" id="QDL55037.1"/>
    </source>
</evidence>
<dbReference type="InterPro" id="IPR003594">
    <property type="entry name" value="HATPase_dom"/>
</dbReference>
<keyword evidence="6" id="KW-0812">Transmembrane</keyword>
<dbReference type="Gene3D" id="1.20.5.1930">
    <property type="match status" value="1"/>
</dbReference>
<dbReference type="InterPro" id="IPR050482">
    <property type="entry name" value="Sensor_HK_TwoCompSys"/>
</dbReference>